<dbReference type="HOGENOM" id="CLU_036934_1_0_1"/>
<dbReference type="GO" id="GO:0090575">
    <property type="term" value="C:RNA polymerase II transcription regulator complex"/>
    <property type="evidence" value="ECO:0007669"/>
    <property type="project" value="TreeGrafter"/>
</dbReference>
<dbReference type="EMBL" id="KB822715">
    <property type="protein sequence ID" value="ETN44356.1"/>
    <property type="molecule type" value="Genomic_DNA"/>
</dbReference>
<proteinExistence type="predicted"/>
<feature type="region of interest" description="Disordered" evidence="3">
    <location>
        <begin position="1"/>
        <end position="98"/>
    </location>
</feature>
<dbReference type="RefSeq" id="XP_008713429.1">
    <property type="nucleotide sequence ID" value="XM_008715207.1"/>
</dbReference>
<keyword evidence="5" id="KW-1185">Reference proteome</keyword>
<feature type="compositionally biased region" description="Polar residues" evidence="3">
    <location>
        <begin position="224"/>
        <end position="233"/>
    </location>
</feature>
<dbReference type="PANTHER" id="PTHR40621">
    <property type="entry name" value="TRANSCRIPTION FACTOR KAPC-RELATED"/>
    <property type="match status" value="1"/>
</dbReference>
<dbReference type="eggNOG" id="ENOG502QZI3">
    <property type="taxonomic scope" value="Eukaryota"/>
</dbReference>
<dbReference type="GO" id="GO:0001228">
    <property type="term" value="F:DNA-binding transcription activator activity, RNA polymerase II-specific"/>
    <property type="evidence" value="ECO:0007669"/>
    <property type="project" value="TreeGrafter"/>
</dbReference>
<dbReference type="InterPro" id="IPR050936">
    <property type="entry name" value="AP-1-like"/>
</dbReference>
<dbReference type="OrthoDB" id="2590011at2759"/>
<dbReference type="InParanoid" id="W2S6N5"/>
<dbReference type="Proteomes" id="UP000030752">
    <property type="component" value="Unassembled WGS sequence"/>
</dbReference>
<sequence length="444" mass="49075">MAGLPGGQIPGHGMPTPGAESWGTPDDYTLSAHGDNGMPDPNSLGMGYLRGFQGMQKKTTRDGQPAKRRGPKPDSKPAQTRRQELNRQAQSRTHRERKEQYIKALELELSRLKEAYVNYTNDKTTQIQERDLVIQEQRRENNILRQVLAAHGIAYENELEARKVNMGMQVKRDASNSLSPNPMSVKPHPYQTLATGPSSTINYSPMRDTSYANGGSLSVGHSPGTATHHSSPSGPEVQEYSPYNPIKLEHQGVPDMPIGIFEKDPQLGIDFILQLEHTCRDHDEFLVRRSAASPDDDENSLYSGHALMATCPPPSHIASVPSASGGLEPTYEHKMPDASTLEALNGLLNLSAVIRDSHAIPGGQVTPVMALQCLRGHRNYQTLTRDDVIRMIESIKGNVRCYGFGAVMEDFELRDALSSIFATKPEMYEEFDEYTAGIDDDMYA</sequence>
<evidence type="ECO:0000256" key="1">
    <source>
        <dbReference type="ARBA" id="ARBA00004123"/>
    </source>
</evidence>
<dbReference type="STRING" id="1220924.W2S6N5"/>
<feature type="compositionally biased region" description="Polar residues" evidence="3">
    <location>
        <begin position="192"/>
        <end position="203"/>
    </location>
</feature>
<gene>
    <name evidence="4" type="ORF">HMPREF1541_10536</name>
</gene>
<dbReference type="GeneID" id="19977875"/>
<dbReference type="AlphaFoldDB" id="W2S6N5"/>
<evidence type="ECO:0000313" key="5">
    <source>
        <dbReference type="Proteomes" id="UP000030752"/>
    </source>
</evidence>
<evidence type="ECO:0000256" key="2">
    <source>
        <dbReference type="ARBA" id="ARBA00023242"/>
    </source>
</evidence>
<feature type="region of interest" description="Disordered" evidence="3">
    <location>
        <begin position="173"/>
        <end position="241"/>
    </location>
</feature>
<protein>
    <recommendedName>
        <fullName evidence="6">BZIP domain-containing protein</fullName>
    </recommendedName>
</protein>
<dbReference type="Gene3D" id="1.20.5.170">
    <property type="match status" value="1"/>
</dbReference>
<dbReference type="CDD" id="cd14688">
    <property type="entry name" value="bZIP_YAP"/>
    <property type="match status" value="1"/>
</dbReference>
<keyword evidence="2" id="KW-0539">Nucleus</keyword>
<organism evidence="4 5">
    <name type="scientific">Cyphellophora europaea (strain CBS 101466)</name>
    <name type="common">Phialophora europaea</name>
    <dbReference type="NCBI Taxonomy" id="1220924"/>
    <lineage>
        <taxon>Eukaryota</taxon>
        <taxon>Fungi</taxon>
        <taxon>Dikarya</taxon>
        <taxon>Ascomycota</taxon>
        <taxon>Pezizomycotina</taxon>
        <taxon>Eurotiomycetes</taxon>
        <taxon>Chaetothyriomycetidae</taxon>
        <taxon>Chaetothyriales</taxon>
        <taxon>Cyphellophoraceae</taxon>
        <taxon>Cyphellophora</taxon>
    </lineage>
</organism>
<reference evidence="4 5" key="1">
    <citation type="submission" date="2013-03" db="EMBL/GenBank/DDBJ databases">
        <title>The Genome Sequence of Phialophora europaea CBS 101466.</title>
        <authorList>
            <consortium name="The Broad Institute Genomics Platform"/>
            <person name="Cuomo C."/>
            <person name="de Hoog S."/>
            <person name="Gorbushina A."/>
            <person name="Walker B."/>
            <person name="Young S.K."/>
            <person name="Zeng Q."/>
            <person name="Gargeya S."/>
            <person name="Fitzgerald M."/>
            <person name="Haas B."/>
            <person name="Abouelleil A."/>
            <person name="Allen A.W."/>
            <person name="Alvarado L."/>
            <person name="Arachchi H.M."/>
            <person name="Berlin A.M."/>
            <person name="Chapman S.B."/>
            <person name="Gainer-Dewar J."/>
            <person name="Goldberg J."/>
            <person name="Griggs A."/>
            <person name="Gujja S."/>
            <person name="Hansen M."/>
            <person name="Howarth C."/>
            <person name="Imamovic A."/>
            <person name="Ireland A."/>
            <person name="Larimer J."/>
            <person name="McCowan C."/>
            <person name="Murphy C."/>
            <person name="Pearson M."/>
            <person name="Poon T.W."/>
            <person name="Priest M."/>
            <person name="Roberts A."/>
            <person name="Saif S."/>
            <person name="Shea T."/>
            <person name="Sisk P."/>
            <person name="Sykes S."/>
            <person name="Wortman J."/>
            <person name="Nusbaum C."/>
            <person name="Birren B."/>
        </authorList>
    </citation>
    <scope>NUCLEOTIDE SEQUENCE [LARGE SCALE GENOMIC DNA]</scope>
    <source>
        <strain evidence="4 5">CBS 101466</strain>
    </source>
</reference>
<accession>W2S6N5</accession>
<feature type="compositionally biased region" description="Gly residues" evidence="3">
    <location>
        <begin position="1"/>
        <end position="10"/>
    </location>
</feature>
<evidence type="ECO:0000313" key="4">
    <source>
        <dbReference type="EMBL" id="ETN44356.1"/>
    </source>
</evidence>
<dbReference type="VEuPathDB" id="FungiDB:HMPREF1541_10536"/>
<name>W2S6N5_CYPE1</name>
<comment type="subcellular location">
    <subcellularLocation>
        <location evidence="1">Nucleus</location>
    </subcellularLocation>
</comment>
<feature type="compositionally biased region" description="Basic and acidic residues" evidence="3">
    <location>
        <begin position="59"/>
        <end position="85"/>
    </location>
</feature>
<evidence type="ECO:0008006" key="6">
    <source>
        <dbReference type="Google" id="ProtNLM"/>
    </source>
</evidence>
<dbReference type="PANTHER" id="PTHR40621:SF6">
    <property type="entry name" value="AP-1-LIKE TRANSCRIPTION FACTOR YAP1-RELATED"/>
    <property type="match status" value="1"/>
</dbReference>
<dbReference type="GO" id="GO:0000976">
    <property type="term" value="F:transcription cis-regulatory region binding"/>
    <property type="evidence" value="ECO:0007669"/>
    <property type="project" value="InterPro"/>
</dbReference>
<evidence type="ECO:0000256" key="3">
    <source>
        <dbReference type="SAM" id="MobiDB-lite"/>
    </source>
</evidence>